<dbReference type="PANTHER" id="PTHR36785:SF1">
    <property type="entry name" value="OS05G0502500 PROTEIN"/>
    <property type="match status" value="1"/>
</dbReference>
<organism evidence="2 3">
    <name type="scientific">Spinacia oleracea</name>
    <name type="common">Spinach</name>
    <dbReference type="NCBI Taxonomy" id="3562"/>
    <lineage>
        <taxon>Eukaryota</taxon>
        <taxon>Viridiplantae</taxon>
        <taxon>Streptophyta</taxon>
        <taxon>Embryophyta</taxon>
        <taxon>Tracheophyta</taxon>
        <taxon>Spermatophyta</taxon>
        <taxon>Magnoliopsida</taxon>
        <taxon>eudicotyledons</taxon>
        <taxon>Gunneridae</taxon>
        <taxon>Pentapetalae</taxon>
        <taxon>Caryophyllales</taxon>
        <taxon>Chenopodiaceae</taxon>
        <taxon>Chenopodioideae</taxon>
        <taxon>Anserineae</taxon>
        <taxon>Spinacia</taxon>
    </lineage>
</organism>
<evidence type="ECO:0000313" key="3">
    <source>
        <dbReference type="RefSeq" id="XP_056683524.1"/>
    </source>
</evidence>
<name>A0ABM3QJI9_SPIOL</name>
<proteinExistence type="predicted"/>
<gene>
    <name evidence="3" type="primary">LOC110803531</name>
</gene>
<keyword evidence="2" id="KW-1185">Reference proteome</keyword>
<sequence>MTTLSPLSITIPINRPRSKFLPKSLQPIKFYHLNCTKNGVFRQNCIKIELCAYRRRGVLQTSKDGILWGDRKKLRLQKRVVLVKFNQFPNNFNGGGDKRDDGTTARVLGNLALAVGLTYLSFTGQLGWLLDTIVSLWLLAIIVPVVGFGVFLWWAGRDIIQDSCPSCGNAFQVFKSTLNDEPQLCPYCTQPFSVEGKKFVKEPINFSSKRSTPFGQTFDDFSPRSRKGEKNTPKCHANLLVSAFNVCNHMKENDYDVLEQNTQLYLAL</sequence>
<protein>
    <submittedName>
        <fullName evidence="3">Uncharacterized protein isoform X1</fullName>
    </submittedName>
</protein>
<dbReference type="RefSeq" id="XP_056683524.1">
    <property type="nucleotide sequence ID" value="XM_056827546.1"/>
</dbReference>
<feature type="transmembrane region" description="Helical" evidence="1">
    <location>
        <begin position="136"/>
        <end position="155"/>
    </location>
</feature>
<feature type="transmembrane region" description="Helical" evidence="1">
    <location>
        <begin position="107"/>
        <end position="130"/>
    </location>
</feature>
<evidence type="ECO:0000313" key="2">
    <source>
        <dbReference type="Proteomes" id="UP000813463"/>
    </source>
</evidence>
<dbReference type="GeneID" id="110803531"/>
<reference evidence="2" key="1">
    <citation type="journal article" date="2021" name="Nat. Commun.">
        <title>Genomic analyses provide insights into spinach domestication and the genetic basis of agronomic traits.</title>
        <authorList>
            <person name="Cai X."/>
            <person name="Sun X."/>
            <person name="Xu C."/>
            <person name="Sun H."/>
            <person name="Wang X."/>
            <person name="Ge C."/>
            <person name="Zhang Z."/>
            <person name="Wang Q."/>
            <person name="Fei Z."/>
            <person name="Jiao C."/>
            <person name="Wang Q."/>
        </authorList>
    </citation>
    <scope>NUCLEOTIDE SEQUENCE [LARGE SCALE GENOMIC DNA]</scope>
    <source>
        <strain evidence="2">cv. Varoflay</strain>
    </source>
</reference>
<dbReference type="PANTHER" id="PTHR36785">
    <property type="entry name" value="OS05G0502500 PROTEIN"/>
    <property type="match status" value="1"/>
</dbReference>
<accession>A0ABM3QJI9</accession>
<reference evidence="3" key="2">
    <citation type="submission" date="2025-08" db="UniProtKB">
        <authorList>
            <consortium name="RefSeq"/>
        </authorList>
    </citation>
    <scope>IDENTIFICATION</scope>
    <source>
        <tissue evidence="3">Leaf</tissue>
    </source>
</reference>
<keyword evidence="1" id="KW-0812">Transmembrane</keyword>
<dbReference type="Proteomes" id="UP000813463">
    <property type="component" value="Chromosome 4"/>
</dbReference>
<evidence type="ECO:0000256" key="1">
    <source>
        <dbReference type="SAM" id="Phobius"/>
    </source>
</evidence>
<keyword evidence="1" id="KW-1133">Transmembrane helix</keyword>
<keyword evidence="1" id="KW-0472">Membrane</keyword>